<keyword evidence="4" id="KW-0997">Cell inner membrane</keyword>
<keyword evidence="7 16" id="KW-0375">Hydrogen ion transport</keyword>
<evidence type="ECO:0000256" key="12">
    <source>
        <dbReference type="ARBA" id="ARBA00025198"/>
    </source>
</evidence>
<organism evidence="19 21">
    <name type="scientific">Aeromonas schubertii</name>
    <dbReference type="NCBI Taxonomy" id="652"/>
    <lineage>
        <taxon>Bacteria</taxon>
        <taxon>Pseudomonadati</taxon>
        <taxon>Pseudomonadota</taxon>
        <taxon>Gammaproteobacteria</taxon>
        <taxon>Aeromonadales</taxon>
        <taxon>Aeromonadaceae</taxon>
        <taxon>Aeromonas</taxon>
    </lineage>
</organism>
<evidence type="ECO:0000313" key="22">
    <source>
        <dbReference type="Proteomes" id="UP000774958"/>
    </source>
</evidence>
<dbReference type="STRING" id="652.WL1483_623"/>
<keyword evidence="22" id="KW-1185">Reference proteome</keyword>
<comment type="similarity">
    <text evidence="1 16 17">Belongs to the ATPase B chain family.</text>
</comment>
<keyword evidence="18" id="KW-0175">Coiled coil</keyword>
<evidence type="ECO:0000313" key="21">
    <source>
        <dbReference type="Proteomes" id="UP000058114"/>
    </source>
</evidence>
<keyword evidence="8 16" id="KW-1133">Transmembrane helix</keyword>
<dbReference type="PANTHER" id="PTHR33445">
    <property type="entry name" value="ATP SYNTHASE SUBUNIT B', CHLOROPLASTIC"/>
    <property type="match status" value="1"/>
</dbReference>
<reference evidence="21" key="1">
    <citation type="submission" date="2015-10" db="EMBL/GenBank/DDBJ databases">
        <title>Complete Genome Sequence of Aeromonas schubertii strain WL1483.</title>
        <authorList>
            <person name="Liu L."/>
        </authorList>
    </citation>
    <scope>NUCLEOTIDE SEQUENCE [LARGE SCALE GENOMIC DNA]</scope>
    <source>
        <strain evidence="21">WL1483</strain>
    </source>
</reference>
<keyword evidence="5 16" id="KW-0138">CF(0)</keyword>
<accession>A0A0S2SEE1</accession>
<dbReference type="SUPFAM" id="SSF81573">
    <property type="entry name" value="F1F0 ATP synthase subunit B, membrane domain"/>
    <property type="match status" value="1"/>
</dbReference>
<dbReference type="GO" id="GO:0005886">
    <property type="term" value="C:plasma membrane"/>
    <property type="evidence" value="ECO:0007669"/>
    <property type="project" value="UniProtKB-SubCell"/>
</dbReference>
<dbReference type="GO" id="GO:0046933">
    <property type="term" value="F:proton-transporting ATP synthase activity, rotational mechanism"/>
    <property type="evidence" value="ECO:0007669"/>
    <property type="project" value="UniProtKB-UniRule"/>
</dbReference>
<dbReference type="FunFam" id="1.20.5.620:FF:000001">
    <property type="entry name" value="ATP synthase subunit b"/>
    <property type="match status" value="1"/>
</dbReference>
<comment type="function">
    <text evidence="13">Component of the F(0) channel, it forms part of the peripheral stalk, linking F(1) to F(0). The b'-subunit is a diverged and duplicated form of b found in plants and photosynthetic bacteria.</text>
</comment>
<keyword evidence="3 16" id="KW-1003">Cell membrane</keyword>
<evidence type="ECO:0000256" key="11">
    <source>
        <dbReference type="ARBA" id="ARBA00023310"/>
    </source>
</evidence>
<evidence type="ECO:0000256" key="4">
    <source>
        <dbReference type="ARBA" id="ARBA00022519"/>
    </source>
</evidence>
<keyword evidence="11 16" id="KW-0066">ATP synthesis</keyword>
<evidence type="ECO:0000256" key="10">
    <source>
        <dbReference type="ARBA" id="ARBA00023136"/>
    </source>
</evidence>
<evidence type="ECO:0000256" key="14">
    <source>
        <dbReference type="ARBA" id="ARBA00026054"/>
    </source>
</evidence>
<dbReference type="EMBL" id="JAIRBT010000014">
    <property type="protein sequence ID" value="MBZ6066918.1"/>
    <property type="molecule type" value="Genomic_DNA"/>
</dbReference>
<dbReference type="InterPro" id="IPR005864">
    <property type="entry name" value="ATP_synth_F0_bsu_bac"/>
</dbReference>
<evidence type="ECO:0000256" key="1">
    <source>
        <dbReference type="ARBA" id="ARBA00005513"/>
    </source>
</evidence>
<dbReference type="AlphaFoldDB" id="A0A0S2SEE1"/>
<evidence type="ECO:0000256" key="18">
    <source>
        <dbReference type="SAM" id="Coils"/>
    </source>
</evidence>
<feature type="transmembrane region" description="Helical" evidence="16">
    <location>
        <begin position="6"/>
        <end position="26"/>
    </location>
</feature>
<dbReference type="InterPro" id="IPR002146">
    <property type="entry name" value="ATP_synth_b/b'su_bac/chlpt"/>
</dbReference>
<feature type="coiled-coil region" evidence="18">
    <location>
        <begin position="44"/>
        <end position="126"/>
    </location>
</feature>
<dbReference type="Proteomes" id="UP000774958">
    <property type="component" value="Unassembled WGS sequence"/>
</dbReference>
<dbReference type="NCBIfam" id="NF004413">
    <property type="entry name" value="PRK05759.1-4"/>
    <property type="match status" value="1"/>
</dbReference>
<sequence length="156" mass="17273">MDINATLLGQTVAFIIFVWCCMKFVWPPLMAAIEARQKAIADGLSSAERAKKDLELAQANASDRLKEAKQQASEIIEQANKRKAQIIDEATTAAQAEREKILTQGRAEIEAERHRAKEELRKQVAALAIAGAEKILERHIDQAANNDIVDKLVAEL</sequence>
<evidence type="ECO:0000256" key="8">
    <source>
        <dbReference type="ARBA" id="ARBA00022989"/>
    </source>
</evidence>
<dbReference type="NCBIfam" id="TIGR01144">
    <property type="entry name" value="ATP_synt_b"/>
    <property type="match status" value="1"/>
</dbReference>
<reference evidence="19 21" key="2">
    <citation type="journal article" date="2016" name="Genome Announc.">
        <title>Complete Genome Sequence of the Highly Virulent Aeromonas schubertii Strain WL1483, Isolated from Diseased Snakehead Fish (Channa argus) in China.</title>
        <authorList>
            <person name="Liu L."/>
            <person name="Li N."/>
            <person name="Zhang D."/>
            <person name="Fu X."/>
            <person name="Shi C."/>
            <person name="Lin Q."/>
            <person name="Hao G."/>
        </authorList>
    </citation>
    <scope>NUCLEOTIDE SEQUENCE [LARGE SCALE GENOMIC DNA]</scope>
    <source>
        <strain evidence="19 21">WL1483</strain>
    </source>
</reference>
<comment type="subcellular location">
    <subcellularLocation>
        <location evidence="16">Cell membrane</location>
        <topology evidence="16">Single-pass membrane protein</topology>
    </subcellularLocation>
    <subcellularLocation>
        <location evidence="15">Endomembrane system</location>
        <topology evidence="15">Single-pass membrane protein</topology>
    </subcellularLocation>
</comment>
<dbReference type="InterPro" id="IPR028987">
    <property type="entry name" value="ATP_synth_B-like_membr_sf"/>
</dbReference>
<dbReference type="KEGG" id="asr:WL1483_623"/>
<dbReference type="Pfam" id="PF00430">
    <property type="entry name" value="ATP-synt_B"/>
    <property type="match status" value="1"/>
</dbReference>
<evidence type="ECO:0000256" key="17">
    <source>
        <dbReference type="RuleBase" id="RU003848"/>
    </source>
</evidence>
<evidence type="ECO:0000256" key="3">
    <source>
        <dbReference type="ARBA" id="ARBA00022475"/>
    </source>
</evidence>
<comment type="subunit">
    <text evidence="14">F-type ATPases have 2 components, F(1) - the catalytic core - and F(0) - the membrane proton channel. F(1) has five subunits: alpha(3), beta(3), gamma(1), delta(1), epsilon(1). F(0) has four main subunits: a(1), b(2) and c(10-14). The alpha and beta chains form an alternating ring which encloses part of the gamma chain. F(1) is attached to F(0) by a central stalk formed by the gamma and epsilon chains, while a peripheral stalk is formed by the delta and b chains.</text>
</comment>
<keyword evidence="2 16" id="KW-0813">Transport</keyword>
<evidence type="ECO:0000256" key="9">
    <source>
        <dbReference type="ARBA" id="ARBA00023065"/>
    </source>
</evidence>
<evidence type="ECO:0000256" key="6">
    <source>
        <dbReference type="ARBA" id="ARBA00022692"/>
    </source>
</evidence>
<comment type="function">
    <text evidence="12 16">F(1)F(0) ATP synthase produces ATP from ADP in the presence of a proton or sodium gradient. F-type ATPases consist of two structural domains, F(1) containing the extramembraneous catalytic core and F(0) containing the membrane proton channel, linked together by a central stalk and a peripheral stalk. During catalysis, ATP synthesis in the catalytic domain of F(1) is coupled via a rotary mechanism of the central stalk subunits to proton translocation.</text>
</comment>
<keyword evidence="6 16" id="KW-0812">Transmembrane</keyword>
<keyword evidence="10 16" id="KW-0472">Membrane</keyword>
<dbReference type="RefSeq" id="WP_050665275.1">
    <property type="nucleotide sequence ID" value="NZ_CDDB01000021.1"/>
</dbReference>
<dbReference type="PANTHER" id="PTHR33445:SF1">
    <property type="entry name" value="ATP SYNTHASE SUBUNIT B"/>
    <property type="match status" value="1"/>
</dbReference>
<dbReference type="OrthoDB" id="9788020at2"/>
<evidence type="ECO:0000256" key="15">
    <source>
        <dbReference type="ARBA" id="ARBA00037847"/>
    </source>
</evidence>
<evidence type="ECO:0000256" key="16">
    <source>
        <dbReference type="HAMAP-Rule" id="MF_01398"/>
    </source>
</evidence>
<dbReference type="Gene3D" id="1.20.5.620">
    <property type="entry name" value="F1F0 ATP synthase subunit B, membrane domain"/>
    <property type="match status" value="1"/>
</dbReference>
<dbReference type="CDD" id="cd06503">
    <property type="entry name" value="ATP-synt_Fo_b"/>
    <property type="match status" value="1"/>
</dbReference>
<dbReference type="NCBIfam" id="NF004411">
    <property type="entry name" value="PRK05759.1-2"/>
    <property type="match status" value="1"/>
</dbReference>
<protein>
    <recommendedName>
        <fullName evidence="16">ATP synthase subunit b</fullName>
    </recommendedName>
    <alternativeName>
        <fullName evidence="16">ATP synthase F(0) sector subunit b</fullName>
    </alternativeName>
    <alternativeName>
        <fullName evidence="16">ATPase subunit I</fullName>
    </alternativeName>
    <alternativeName>
        <fullName evidence="16">F-type ATPase subunit b</fullName>
        <shortName evidence="16">F-ATPase subunit b</shortName>
    </alternativeName>
</protein>
<dbReference type="GO" id="GO:0045259">
    <property type="term" value="C:proton-transporting ATP synthase complex"/>
    <property type="evidence" value="ECO:0007669"/>
    <property type="project" value="UniProtKB-KW"/>
</dbReference>
<dbReference type="Proteomes" id="UP000058114">
    <property type="component" value="Chromosome"/>
</dbReference>
<dbReference type="PATRIC" id="fig|652.5.peg.4428"/>
<name>A0A0S2SEE1_9GAMM</name>
<evidence type="ECO:0000313" key="20">
    <source>
        <dbReference type="EMBL" id="MBZ6066918.1"/>
    </source>
</evidence>
<keyword evidence="9 16" id="KW-0406">Ion transport</keyword>
<evidence type="ECO:0000256" key="5">
    <source>
        <dbReference type="ARBA" id="ARBA00022547"/>
    </source>
</evidence>
<dbReference type="GO" id="GO:0046961">
    <property type="term" value="F:proton-transporting ATPase activity, rotational mechanism"/>
    <property type="evidence" value="ECO:0007669"/>
    <property type="project" value="TreeGrafter"/>
</dbReference>
<dbReference type="GO" id="GO:0012505">
    <property type="term" value="C:endomembrane system"/>
    <property type="evidence" value="ECO:0007669"/>
    <property type="project" value="UniProtKB-SubCell"/>
</dbReference>
<reference evidence="20 22" key="3">
    <citation type="submission" date="2021-09" db="EMBL/GenBank/DDBJ databases">
        <title>Aeromonas schubertii isolated from Asian sea bass.</title>
        <authorList>
            <person name="Pinpimai K."/>
        </authorList>
    </citation>
    <scope>NUCLEOTIDE SEQUENCE [LARGE SCALE GENOMIC DNA]</scope>
    <source>
        <strain evidence="20 22">CHULA2021a</strain>
    </source>
</reference>
<evidence type="ECO:0000256" key="2">
    <source>
        <dbReference type="ARBA" id="ARBA00022448"/>
    </source>
</evidence>
<dbReference type="InterPro" id="IPR050059">
    <property type="entry name" value="ATP_synthase_B_chain"/>
</dbReference>
<gene>
    <name evidence="16 19" type="primary">atpF</name>
    <name evidence="20" type="ORF">LA374_11995</name>
    <name evidence="19" type="ORF">WL1483_623</name>
</gene>
<dbReference type="HAMAP" id="MF_01398">
    <property type="entry name" value="ATP_synth_b_bprime"/>
    <property type="match status" value="1"/>
</dbReference>
<comment type="subunit">
    <text evidence="16">F-type ATPases have 2 components, F(1) - the catalytic core - and F(0) - the membrane proton channel. F(1) has five subunits: alpha(3), beta(3), gamma(1), delta(1), epsilon(1). F(0) has three main subunits: a(1), b(2) and c(10-14). The alpha and beta chains form an alternating ring which encloses part of the gamma chain. F(1) is attached to F(0) by a central stalk formed by the gamma and epsilon chains, while a peripheral stalk is formed by the delta and b chains.</text>
</comment>
<evidence type="ECO:0000256" key="13">
    <source>
        <dbReference type="ARBA" id="ARBA00025614"/>
    </source>
</evidence>
<proteinExistence type="inferred from homology"/>
<dbReference type="EMBL" id="CP013067">
    <property type="protein sequence ID" value="ALP40042.1"/>
    <property type="molecule type" value="Genomic_DNA"/>
</dbReference>
<evidence type="ECO:0000313" key="19">
    <source>
        <dbReference type="EMBL" id="ALP40042.1"/>
    </source>
</evidence>
<evidence type="ECO:0000256" key="7">
    <source>
        <dbReference type="ARBA" id="ARBA00022781"/>
    </source>
</evidence>